<evidence type="ECO:0000256" key="1">
    <source>
        <dbReference type="ARBA" id="ARBA00007950"/>
    </source>
</evidence>
<keyword evidence="5" id="KW-1185">Reference proteome</keyword>
<protein>
    <recommendedName>
        <fullName evidence="3">Caprin-1 dimerization domain-containing protein</fullName>
    </recommendedName>
</protein>
<evidence type="ECO:0000259" key="3">
    <source>
        <dbReference type="Pfam" id="PF18293"/>
    </source>
</evidence>
<reference evidence="4 5" key="1">
    <citation type="submission" date="2024-08" db="EMBL/GenBank/DDBJ databases">
        <authorList>
            <person name="Cucini C."/>
            <person name="Frati F."/>
        </authorList>
    </citation>
    <scope>NUCLEOTIDE SEQUENCE [LARGE SCALE GENOMIC DNA]</scope>
</reference>
<feature type="compositionally biased region" description="Polar residues" evidence="2">
    <location>
        <begin position="466"/>
        <end position="478"/>
    </location>
</feature>
<dbReference type="InterPro" id="IPR041637">
    <property type="entry name" value="Caprin-1_dimer"/>
</dbReference>
<evidence type="ECO:0000256" key="2">
    <source>
        <dbReference type="SAM" id="MobiDB-lite"/>
    </source>
</evidence>
<sequence>MPAATTGTSVAPEPTQQQVWYRPTGDKMMEPFVSPITAAEHKIRNLEKRKLKLDQYRSEQAEGKTLNADQLAAVAKYNEVIQQLELSREMVSCLRQVHQQTSKFIRQELRRENAERNKFVLSLIAGLDQLQNPKVQRDFLQGELGPIKATEEDLTNLMEVLKLVKPSLREPDFSAKVEAGAEAITKLFESRGQINNKPSHQLKPIVEALVGSQYFTTVPTVVEEELPPQELPNQDHPLEEVSVCNGNPVPALLNQQGEASFSFVQESKLENDINSAGVVASSAAPRTAEIQPENMNNQELTSAPSKNMTNISTHSGDRELGANHTNSKIEEEAHNDNGGKIKSATFYNTASANGNIEDEEEHSNGYPRSGRGSYRGRGGRGRGGSYEHGNSKPFRNGGSRGGYHQSSYRGGVRAERMGQSDAETAEFRGKGGRGNFQRSYRGTGTNGSVPHFESGPGRRGGRGTAKSFNENNQSHSYE</sequence>
<dbReference type="PANTHER" id="PTHR22922:SF19">
    <property type="entry name" value="CAPRIN HOMOLOG"/>
    <property type="match status" value="1"/>
</dbReference>
<organism evidence="4 5">
    <name type="scientific">Orchesella dallaii</name>
    <dbReference type="NCBI Taxonomy" id="48710"/>
    <lineage>
        <taxon>Eukaryota</taxon>
        <taxon>Metazoa</taxon>
        <taxon>Ecdysozoa</taxon>
        <taxon>Arthropoda</taxon>
        <taxon>Hexapoda</taxon>
        <taxon>Collembola</taxon>
        <taxon>Entomobryomorpha</taxon>
        <taxon>Entomobryoidea</taxon>
        <taxon>Orchesellidae</taxon>
        <taxon>Orchesellinae</taxon>
        <taxon>Orchesella</taxon>
    </lineage>
</organism>
<dbReference type="Pfam" id="PF18293">
    <property type="entry name" value="Caprin-1_dimer"/>
    <property type="match status" value="1"/>
</dbReference>
<evidence type="ECO:0000313" key="4">
    <source>
        <dbReference type="EMBL" id="CAL8138126.1"/>
    </source>
</evidence>
<dbReference type="EMBL" id="CAXLJM020000122">
    <property type="protein sequence ID" value="CAL8138126.1"/>
    <property type="molecule type" value="Genomic_DNA"/>
</dbReference>
<dbReference type="Proteomes" id="UP001642540">
    <property type="component" value="Unassembled WGS sequence"/>
</dbReference>
<gene>
    <name evidence="4" type="ORF">ODALV1_LOCUS27227</name>
</gene>
<evidence type="ECO:0000313" key="5">
    <source>
        <dbReference type="Proteomes" id="UP001642540"/>
    </source>
</evidence>
<feature type="region of interest" description="Disordered" evidence="2">
    <location>
        <begin position="285"/>
        <end position="322"/>
    </location>
</feature>
<accession>A0ABP1RX42</accession>
<feature type="compositionally biased region" description="Gly residues" evidence="2">
    <location>
        <begin position="373"/>
        <end position="386"/>
    </location>
</feature>
<comment type="similarity">
    <text evidence="1">Belongs to the caprin family.</text>
</comment>
<feature type="region of interest" description="Disordered" evidence="2">
    <location>
        <begin position="353"/>
        <end position="478"/>
    </location>
</feature>
<name>A0ABP1RX42_9HEXA</name>
<feature type="compositionally biased region" description="Polar residues" evidence="2">
    <location>
        <begin position="293"/>
        <end position="314"/>
    </location>
</feature>
<feature type="compositionally biased region" description="Polar residues" evidence="2">
    <location>
        <begin position="436"/>
        <end position="448"/>
    </location>
</feature>
<feature type="domain" description="Caprin-1 dimerization" evidence="3">
    <location>
        <begin position="108"/>
        <end position="215"/>
    </location>
</feature>
<proteinExistence type="inferred from homology"/>
<comment type="caution">
    <text evidence="4">The sequence shown here is derived from an EMBL/GenBank/DDBJ whole genome shotgun (WGS) entry which is preliminary data.</text>
</comment>
<dbReference type="PANTHER" id="PTHR22922">
    <property type="entry name" value="GPI-ANCHORED PROTEIN P137"/>
    <property type="match status" value="1"/>
</dbReference>
<dbReference type="InterPro" id="IPR028816">
    <property type="entry name" value="Caprin"/>
</dbReference>